<dbReference type="InterPro" id="IPR000504">
    <property type="entry name" value="RRM_dom"/>
</dbReference>
<reference evidence="6" key="1">
    <citation type="submission" date="2024-06" db="EMBL/GenBank/DDBJ databases">
        <authorList>
            <person name="Ryan C."/>
        </authorList>
    </citation>
    <scope>NUCLEOTIDE SEQUENCE [LARGE SCALE GENOMIC DNA]</scope>
</reference>
<dbReference type="Gene3D" id="1.20.1280.50">
    <property type="match status" value="1"/>
</dbReference>
<evidence type="ECO:0000256" key="1">
    <source>
        <dbReference type="PROSITE-ProRule" id="PRU00176"/>
    </source>
</evidence>
<evidence type="ECO:0000313" key="6">
    <source>
        <dbReference type="Proteomes" id="UP001497457"/>
    </source>
</evidence>
<dbReference type="InterPro" id="IPR035979">
    <property type="entry name" value="RBD_domain_sf"/>
</dbReference>
<evidence type="ECO:0000256" key="2">
    <source>
        <dbReference type="SAM" id="MobiDB-lite"/>
    </source>
</evidence>
<dbReference type="PROSITE" id="PS50102">
    <property type="entry name" value="RRM"/>
    <property type="match status" value="1"/>
</dbReference>
<evidence type="ECO:0000259" key="4">
    <source>
        <dbReference type="PROSITE" id="PS50102"/>
    </source>
</evidence>
<reference evidence="5 6" key="2">
    <citation type="submission" date="2024-10" db="EMBL/GenBank/DDBJ databases">
        <authorList>
            <person name="Ryan C."/>
        </authorList>
    </citation>
    <scope>NUCLEOTIDE SEQUENCE [LARGE SCALE GENOMIC DNA]</scope>
</reference>
<keyword evidence="3" id="KW-0812">Transmembrane</keyword>
<organism evidence="5 6">
    <name type="scientific">Urochloa decumbens</name>
    <dbReference type="NCBI Taxonomy" id="240449"/>
    <lineage>
        <taxon>Eukaryota</taxon>
        <taxon>Viridiplantae</taxon>
        <taxon>Streptophyta</taxon>
        <taxon>Embryophyta</taxon>
        <taxon>Tracheophyta</taxon>
        <taxon>Spermatophyta</taxon>
        <taxon>Magnoliopsida</taxon>
        <taxon>Liliopsida</taxon>
        <taxon>Poales</taxon>
        <taxon>Poaceae</taxon>
        <taxon>PACMAD clade</taxon>
        <taxon>Panicoideae</taxon>
        <taxon>Panicodae</taxon>
        <taxon>Paniceae</taxon>
        <taxon>Melinidinae</taxon>
        <taxon>Urochloa</taxon>
    </lineage>
</organism>
<feature type="region of interest" description="Disordered" evidence="2">
    <location>
        <begin position="446"/>
        <end position="472"/>
    </location>
</feature>
<keyword evidence="6" id="KW-1185">Reference proteome</keyword>
<feature type="transmembrane region" description="Helical" evidence="3">
    <location>
        <begin position="551"/>
        <end position="572"/>
    </location>
</feature>
<name>A0ABC8WNL8_9POAL</name>
<dbReference type="Proteomes" id="UP001497457">
    <property type="component" value="Chromosome 12b"/>
</dbReference>
<keyword evidence="3" id="KW-1133">Transmembrane helix</keyword>
<dbReference type="InterPro" id="IPR012677">
    <property type="entry name" value="Nucleotide-bd_a/b_plait_sf"/>
</dbReference>
<proteinExistence type="predicted"/>
<dbReference type="Pfam" id="PF00076">
    <property type="entry name" value="RRM_1"/>
    <property type="match status" value="1"/>
</dbReference>
<dbReference type="SUPFAM" id="SSF81383">
    <property type="entry name" value="F-box domain"/>
    <property type="match status" value="2"/>
</dbReference>
<dbReference type="GO" id="GO:0003723">
    <property type="term" value="F:RNA binding"/>
    <property type="evidence" value="ECO:0007669"/>
    <property type="project" value="UniProtKB-UniRule"/>
</dbReference>
<evidence type="ECO:0000256" key="3">
    <source>
        <dbReference type="SAM" id="Phobius"/>
    </source>
</evidence>
<dbReference type="EMBL" id="OZ075122">
    <property type="protein sequence ID" value="CAL4911195.1"/>
    <property type="molecule type" value="Genomic_DNA"/>
</dbReference>
<keyword evidence="1" id="KW-0694">RNA-binding</keyword>
<dbReference type="Pfam" id="PF03478">
    <property type="entry name" value="Beta-prop_KIB1-4"/>
    <property type="match status" value="1"/>
</dbReference>
<sequence length="591" mass="66092">MPRRRRKTSAASGPWADLPPELLREIYGRLVYAKDLVLFQAACRPWRDAVAADRPLRFPPWADLPVEALRNICNRLHVASDSVRFHAVCHGWKAALDDGDPPGGRLLPWLLAPSSAATVDEAEDQRCRCVFSKATYRAPGICFRDRRVAYPDGTAAWLVRCRKKTFLVNPLTAQRLCRVNDWWLDYRHRIVCNADSALLYDLFGRRNKFKASFIHAAALGDAWFDVSSRLRTSRCCAAACHKGGYAVCVDLVNCHVLRPSPEQEDEYNCGSDTTREVRAALPEEPADKVRRCSYLLEYRGELLLASVLRDRRAGGRLSVSLHELRLGAGLNGIEEPEVQWVSRDQSDSDMSLMEQEVFFLGFPNSFAVEAAEFGGEVSGGAAYFVIEDDNSAGGQGRARSTAAEPTCSVYRYGFRDDATTLVERLPAGWHDARCMWFLPKPHIPPYPLEDDEEDSESAASSDDYQQGYGNGDSARRQRLTIYVGGLSPRVDNSRLREMFSVYGKVASTKIAYDKKGRSRGFGFVTMATQEGFDKAMAPPKAAEKPTQDHSLILDFFGLLLIILLVAALVYILQWLALKGFSFLQIIARILI</sequence>
<dbReference type="InterPro" id="IPR005174">
    <property type="entry name" value="KIB1-4_b-propeller"/>
</dbReference>
<protein>
    <recommendedName>
        <fullName evidence="4">RRM domain-containing protein</fullName>
    </recommendedName>
</protein>
<dbReference type="SUPFAM" id="SSF54928">
    <property type="entry name" value="RNA-binding domain, RBD"/>
    <property type="match status" value="1"/>
</dbReference>
<keyword evidence="3" id="KW-0472">Membrane</keyword>
<dbReference type="PANTHER" id="PTHR33110:SF44">
    <property type="entry name" value="DUF295 DOMAIN-CONTAINING PROTEIN"/>
    <property type="match status" value="1"/>
</dbReference>
<dbReference type="SMART" id="SM00360">
    <property type="entry name" value="RRM"/>
    <property type="match status" value="1"/>
</dbReference>
<evidence type="ECO:0000313" key="5">
    <source>
        <dbReference type="EMBL" id="CAL4911195.1"/>
    </source>
</evidence>
<dbReference type="Gene3D" id="3.30.70.330">
    <property type="match status" value="1"/>
</dbReference>
<accession>A0ABC8WNL8</accession>
<feature type="domain" description="RRM" evidence="4">
    <location>
        <begin position="479"/>
        <end position="555"/>
    </location>
</feature>
<gene>
    <name evidence="5" type="ORF">URODEC1_LOCUS14845</name>
</gene>
<dbReference type="AlphaFoldDB" id="A0ABC8WNL8"/>
<dbReference type="PANTHER" id="PTHR33110">
    <property type="entry name" value="F-BOX/KELCH-REPEAT PROTEIN-RELATED"/>
    <property type="match status" value="1"/>
</dbReference>
<dbReference type="InterPro" id="IPR036047">
    <property type="entry name" value="F-box-like_dom_sf"/>
</dbReference>